<evidence type="ECO:0000256" key="1">
    <source>
        <dbReference type="ARBA" id="ARBA00023098"/>
    </source>
</evidence>
<sequence length="1013" mass="112816">MHPRNDTSWLDIGQSGNGTFVVRDHGRLRQLVSELPQPGHQYPLFCVFIGNKTKDAALQTIFPQNNIRRTRPTANIGLRYDTTSAESDSPILFADGDISTDRDCKDPMPGVHDYSVTWEANTTSDALKLVYAHLVFLFADVVCIFADDFPDLASVAQFLVDCIELRSASTRPAAVRPRVLVVLADDPAHAIVNGPVIEKFYQKLHAAGPTRLTEPFCFINLAYLDVTNSEQTRYGRLRMWIKIQNDDIQTVRYEKWARFSALHLNSLFGSALMQLTSQDYAPFDFVKASREENPVPAGLSNHILHYLEAGTRQGCSLETLLSSIASALLLDHYVPDMTFMEPRAVLRSLYRPAVFRAFRDYGGPKLPEPLAGLVSIVEREFVRQFHLLQTSGQSSLDFRRCQLLSMSPELSPIQSDQICLYCLVRPAQHSQACGHTVCDLCPQLFGVPAPEAEYRFTMSMCLLCQSQATTVIDVLPPTMNPTVLAIDGGGVRGGIPLEYLLLIQESLGSECRLADLVDLSVGSSSGGLLVLGLIGMEWDAPTCSQTFDLLARRIFRERRQPVISWLLRLVLGRDSLLGNIPKWLSWFLHDSCYDPRLFDVSLQEAFSGSRRVFDPAGECSRSHVHSKSKFGVVAASIAKDTRSFVFGNFNAVDWFSKDHGYQLFRAETRCTEPLMWEVARATAAAPFFFSTAHLRNIGSFQDGGLQDNFAAGIAGRICRRIWPSKAGIARLISMGTGDAGPPPDRSPHFRHVFRDGFLRRSFDAFMSNMGTTSKWLQMVEQLNSAVRPDYIRLDVSLNDIPCTIDNAEAMDDYRNLVILQPGSARIAREVATALLVARFFFTLESHFEMRSTGTPVWCHGTIRCKGPIKPIVGALQRLHPENVDFVTDSEPLGTFGGGNDVCHACGRYSKTVSLLLRHPDEVINIYMRINRHQKWRISGFPASVASIAKIQRLAHPFGRSDHGRPVNMACALCDGPANPFRGIRRRRTSMSIEDRGGKRVRVVGQAQAYTAGG</sequence>
<dbReference type="AlphaFoldDB" id="A0A5N5WNL4"/>
<organism evidence="4 5">
    <name type="scientific">Aspergillus leporis</name>
    <dbReference type="NCBI Taxonomy" id="41062"/>
    <lineage>
        <taxon>Eukaryota</taxon>
        <taxon>Fungi</taxon>
        <taxon>Dikarya</taxon>
        <taxon>Ascomycota</taxon>
        <taxon>Pezizomycotina</taxon>
        <taxon>Eurotiomycetes</taxon>
        <taxon>Eurotiomycetidae</taxon>
        <taxon>Eurotiales</taxon>
        <taxon>Aspergillaceae</taxon>
        <taxon>Aspergillus</taxon>
        <taxon>Aspergillus subgen. Circumdati</taxon>
    </lineage>
</organism>
<feature type="active site" description="Nucleophile" evidence="2">
    <location>
        <position position="524"/>
    </location>
</feature>
<feature type="domain" description="PNPLA" evidence="3">
    <location>
        <begin position="484"/>
        <end position="715"/>
    </location>
</feature>
<keyword evidence="2" id="KW-0378">Hydrolase</keyword>
<dbReference type="GO" id="GO:0046486">
    <property type="term" value="P:glycerolipid metabolic process"/>
    <property type="evidence" value="ECO:0007669"/>
    <property type="project" value="UniProtKB-ARBA"/>
</dbReference>
<accession>A0A5N5WNL4</accession>
<evidence type="ECO:0000256" key="2">
    <source>
        <dbReference type="PROSITE-ProRule" id="PRU01161"/>
    </source>
</evidence>
<dbReference type="Pfam" id="PF01734">
    <property type="entry name" value="Patatin"/>
    <property type="match status" value="1"/>
</dbReference>
<gene>
    <name evidence="4" type="ORF">BDV29DRAFT_161033</name>
</gene>
<feature type="short sequence motif" description="GXGXXG" evidence="2">
    <location>
        <begin position="488"/>
        <end position="493"/>
    </location>
</feature>
<proteinExistence type="predicted"/>
<dbReference type="SUPFAM" id="SSF52151">
    <property type="entry name" value="FabD/lysophospholipase-like"/>
    <property type="match status" value="1"/>
</dbReference>
<dbReference type="PROSITE" id="PS51635">
    <property type="entry name" value="PNPLA"/>
    <property type="match status" value="1"/>
</dbReference>
<reference evidence="4 5" key="1">
    <citation type="submission" date="2019-04" db="EMBL/GenBank/DDBJ databases">
        <title>Friends and foes A comparative genomics study of 23 Aspergillus species from section Flavi.</title>
        <authorList>
            <consortium name="DOE Joint Genome Institute"/>
            <person name="Kjaerbolling I."/>
            <person name="Vesth T."/>
            <person name="Frisvad J.C."/>
            <person name="Nybo J.L."/>
            <person name="Theobald S."/>
            <person name="Kildgaard S."/>
            <person name="Isbrandt T."/>
            <person name="Kuo A."/>
            <person name="Sato A."/>
            <person name="Lyhne E.K."/>
            <person name="Kogle M.E."/>
            <person name="Wiebenga A."/>
            <person name="Kun R.S."/>
            <person name="Lubbers R.J."/>
            <person name="Makela M.R."/>
            <person name="Barry K."/>
            <person name="Chovatia M."/>
            <person name="Clum A."/>
            <person name="Daum C."/>
            <person name="Haridas S."/>
            <person name="He G."/>
            <person name="LaButti K."/>
            <person name="Lipzen A."/>
            <person name="Mondo S."/>
            <person name="Riley R."/>
            <person name="Salamov A."/>
            <person name="Simmons B.A."/>
            <person name="Magnuson J.K."/>
            <person name="Henrissat B."/>
            <person name="Mortensen U.H."/>
            <person name="Larsen T.O."/>
            <person name="Devries R.P."/>
            <person name="Grigoriev I.V."/>
            <person name="Machida M."/>
            <person name="Baker S.E."/>
            <person name="Andersen M.R."/>
        </authorList>
    </citation>
    <scope>NUCLEOTIDE SEQUENCE [LARGE SCALE GENOMIC DNA]</scope>
    <source>
        <strain evidence="4 5">CBS 151.66</strain>
    </source>
</reference>
<dbReference type="Gene3D" id="3.40.1090.10">
    <property type="entry name" value="Cytosolic phospholipase A2 catalytic domain"/>
    <property type="match status" value="1"/>
</dbReference>
<dbReference type="Proteomes" id="UP000326565">
    <property type="component" value="Unassembled WGS sequence"/>
</dbReference>
<dbReference type="InterPro" id="IPR016035">
    <property type="entry name" value="Acyl_Trfase/lysoPLipase"/>
</dbReference>
<keyword evidence="2" id="KW-0442">Lipid degradation</keyword>
<dbReference type="CDD" id="cd07199">
    <property type="entry name" value="Pat17_PNPLA8_PNPLA9_like"/>
    <property type="match status" value="1"/>
</dbReference>
<dbReference type="GO" id="GO:0016020">
    <property type="term" value="C:membrane"/>
    <property type="evidence" value="ECO:0007669"/>
    <property type="project" value="TreeGrafter"/>
</dbReference>
<name>A0A5N5WNL4_9EURO</name>
<evidence type="ECO:0000313" key="4">
    <source>
        <dbReference type="EMBL" id="KAB8069859.1"/>
    </source>
</evidence>
<feature type="active site" description="Proton acceptor" evidence="2">
    <location>
        <position position="702"/>
    </location>
</feature>
<feature type="short sequence motif" description="GXSXG" evidence="2">
    <location>
        <begin position="522"/>
        <end position="526"/>
    </location>
</feature>
<keyword evidence="1 2" id="KW-0443">Lipid metabolism</keyword>
<protein>
    <submittedName>
        <fullName evidence="4">Patatin-like phospholipase</fullName>
    </submittedName>
</protein>
<dbReference type="PANTHER" id="PTHR24185:SF8">
    <property type="entry name" value="PNPLA DOMAIN-CONTAINING PROTEIN"/>
    <property type="match status" value="1"/>
</dbReference>
<dbReference type="EMBL" id="ML732324">
    <property type="protein sequence ID" value="KAB8069859.1"/>
    <property type="molecule type" value="Genomic_DNA"/>
</dbReference>
<feature type="short sequence motif" description="DGA/G" evidence="2">
    <location>
        <begin position="702"/>
        <end position="704"/>
    </location>
</feature>
<keyword evidence="5" id="KW-1185">Reference proteome</keyword>
<dbReference type="PANTHER" id="PTHR24185">
    <property type="entry name" value="CALCIUM-INDEPENDENT PHOSPHOLIPASE A2-GAMMA"/>
    <property type="match status" value="1"/>
</dbReference>
<dbReference type="InterPro" id="IPR002641">
    <property type="entry name" value="PNPLA_dom"/>
</dbReference>
<dbReference type="OrthoDB" id="194358at2759"/>
<dbReference type="GO" id="GO:0047499">
    <property type="term" value="F:calcium-independent phospholipase A2 activity"/>
    <property type="evidence" value="ECO:0007669"/>
    <property type="project" value="TreeGrafter"/>
</dbReference>
<dbReference type="GO" id="GO:0019369">
    <property type="term" value="P:arachidonate metabolic process"/>
    <property type="evidence" value="ECO:0007669"/>
    <property type="project" value="TreeGrafter"/>
</dbReference>
<evidence type="ECO:0000313" key="5">
    <source>
        <dbReference type="Proteomes" id="UP000326565"/>
    </source>
</evidence>
<evidence type="ECO:0000259" key="3">
    <source>
        <dbReference type="PROSITE" id="PS51635"/>
    </source>
</evidence>
<dbReference type="GO" id="GO:0016042">
    <property type="term" value="P:lipid catabolic process"/>
    <property type="evidence" value="ECO:0007669"/>
    <property type="project" value="UniProtKB-UniRule"/>
</dbReference>